<accession>A0ABQ2G6D3</accession>
<dbReference type="RefSeq" id="WP_188970492.1">
    <property type="nucleotide sequence ID" value="NZ_BMOL01000005.1"/>
</dbReference>
<protein>
    <recommendedName>
        <fullName evidence="2">Cas12f1-like TNB domain-containing protein</fullName>
    </recommendedName>
</protein>
<sequence length="429" mass="46402">MLTSHLTLRAAGHHLHLIDVAAGQVALPGLPAPGETVVVPPVTLDDLQTGFRQARDALGWAHDVPASVYHQVVVDTARDWRALAGQTVRASELPPPWGPERPLELHLDSAAQPLDETTLEVASLGRDALVLGDLYLLPGPYRRALHHRRQRRLAHEAQRLQQFEQAWLAGGDLEAAGQAHRLRARHLAAGVVLEGQRPPPDLNPGEPRSLDRAVIRQTVGRGGQPGWEIAWAFQVTASPWTVDDCLGLDPGGRHVVAYAAGAGGGVIGRPLRGAWQLPALPAPRGLLEVALDEPRARIYHRRALFLKMLPAYDALLALALQFRAVALEDTSWQALQRRGSAFPAYAEAVGLRAALGWLVALAPHHGVQVRLTPPYNSSRTCPACLTLGRRPWSGQPFACRTCGHTEAIGDVAAAQIHRQRALGGAWRSP</sequence>
<reference evidence="4" key="1">
    <citation type="journal article" date="2019" name="Int. J. Syst. Evol. Microbiol.">
        <title>The Global Catalogue of Microorganisms (GCM) 10K type strain sequencing project: providing services to taxonomists for standard genome sequencing and annotation.</title>
        <authorList>
            <consortium name="The Broad Institute Genomics Platform"/>
            <consortium name="The Broad Institute Genome Sequencing Center for Infectious Disease"/>
            <person name="Wu L."/>
            <person name="Ma J."/>
        </authorList>
    </citation>
    <scope>NUCLEOTIDE SEQUENCE [LARGE SCALE GENOMIC DNA]</scope>
    <source>
        <strain evidence="4">JCM 15442</strain>
    </source>
</reference>
<evidence type="ECO:0000313" key="4">
    <source>
        <dbReference type="Proteomes" id="UP000639973"/>
    </source>
</evidence>
<gene>
    <name evidence="3" type="ORF">GCM10010840_14770</name>
</gene>
<evidence type="ECO:0000259" key="2">
    <source>
        <dbReference type="Pfam" id="PF07282"/>
    </source>
</evidence>
<keyword evidence="4" id="KW-1185">Reference proteome</keyword>
<dbReference type="Pfam" id="PF07282">
    <property type="entry name" value="Cas12f1-like_TNB"/>
    <property type="match status" value="1"/>
</dbReference>
<dbReference type="EMBL" id="BMOL01000005">
    <property type="protein sequence ID" value="GGL77929.1"/>
    <property type="molecule type" value="Genomic_DNA"/>
</dbReference>
<proteinExistence type="predicted"/>
<comment type="caution">
    <text evidence="3">The sequence shown here is derived from an EMBL/GenBank/DDBJ whole genome shotgun (WGS) entry which is preliminary data.</text>
</comment>
<keyword evidence="1" id="KW-0238">DNA-binding</keyword>
<organism evidence="3 4">
    <name type="scientific">Deinococcus aerolatus</name>
    <dbReference type="NCBI Taxonomy" id="522487"/>
    <lineage>
        <taxon>Bacteria</taxon>
        <taxon>Thermotogati</taxon>
        <taxon>Deinococcota</taxon>
        <taxon>Deinococci</taxon>
        <taxon>Deinococcales</taxon>
        <taxon>Deinococcaceae</taxon>
        <taxon>Deinococcus</taxon>
    </lineage>
</organism>
<dbReference type="InterPro" id="IPR010095">
    <property type="entry name" value="Cas12f1-like_TNB"/>
</dbReference>
<evidence type="ECO:0000313" key="3">
    <source>
        <dbReference type="EMBL" id="GGL77929.1"/>
    </source>
</evidence>
<dbReference type="Proteomes" id="UP000639973">
    <property type="component" value="Unassembled WGS sequence"/>
</dbReference>
<name>A0ABQ2G6D3_9DEIO</name>
<feature type="domain" description="Cas12f1-like TNB" evidence="2">
    <location>
        <begin position="362"/>
        <end position="414"/>
    </location>
</feature>
<evidence type="ECO:0000256" key="1">
    <source>
        <dbReference type="ARBA" id="ARBA00023125"/>
    </source>
</evidence>